<protein>
    <submittedName>
        <fullName evidence="4">C2H2-type zinc finger protein</fullName>
    </submittedName>
</protein>
<feature type="domain" description="C2H2-type" evidence="3">
    <location>
        <begin position="36"/>
        <end position="64"/>
    </location>
</feature>
<comment type="caution">
    <text evidence="4">The sequence shown here is derived from an EMBL/GenBank/DDBJ whole genome shotgun (WGS) entry which is preliminary data.</text>
</comment>
<dbReference type="Proteomes" id="UP001166304">
    <property type="component" value="Unassembled WGS sequence"/>
</dbReference>
<feature type="region of interest" description="Disordered" evidence="1">
    <location>
        <begin position="1"/>
        <end position="30"/>
    </location>
</feature>
<reference evidence="4" key="1">
    <citation type="submission" date="2021-06" db="EMBL/GenBank/DDBJ databases">
        <title>New haloarchaea isolates fom saline soil.</title>
        <authorList>
            <person name="Duran-Viseras A."/>
            <person name="Sanchez-Porro C.S."/>
            <person name="Ventosa A."/>
        </authorList>
    </citation>
    <scope>NUCLEOTIDE SEQUENCE</scope>
    <source>
        <strain evidence="4">JCM 18369</strain>
    </source>
</reference>
<dbReference type="AlphaFoldDB" id="A0AA41KIP7"/>
<keyword evidence="2" id="KW-1133">Transmembrane helix</keyword>
<keyword evidence="2" id="KW-0812">Transmembrane</keyword>
<accession>A0AA41KIP7</accession>
<keyword evidence="5" id="KW-1185">Reference proteome</keyword>
<sequence length="107" mass="11882">MTDTDPTTDDGKREAPSASDATGDDRYDVPPGAETYDCRYCGRPFTDETRLALHRGLDHPGDLDDDEVEAFRTAYEAEEDALTTFRLRALGALVLLYFGLLMVYALV</sequence>
<organism evidence="4 5">
    <name type="scientific">Haloarcula salina</name>
    <dbReference type="NCBI Taxonomy" id="1429914"/>
    <lineage>
        <taxon>Archaea</taxon>
        <taxon>Methanobacteriati</taxon>
        <taxon>Methanobacteriota</taxon>
        <taxon>Stenosarchaea group</taxon>
        <taxon>Halobacteria</taxon>
        <taxon>Halobacteriales</taxon>
        <taxon>Haloarculaceae</taxon>
        <taxon>Haloarcula</taxon>
    </lineage>
</organism>
<evidence type="ECO:0000256" key="2">
    <source>
        <dbReference type="SAM" id="Phobius"/>
    </source>
</evidence>
<dbReference type="InterPro" id="IPR013087">
    <property type="entry name" value="Znf_C2H2_type"/>
</dbReference>
<dbReference type="EMBL" id="JAHQXE010000002">
    <property type="protein sequence ID" value="MBV0901868.1"/>
    <property type="molecule type" value="Genomic_DNA"/>
</dbReference>
<evidence type="ECO:0000313" key="4">
    <source>
        <dbReference type="EMBL" id="MBV0901868.1"/>
    </source>
</evidence>
<name>A0AA41KIP7_9EURY</name>
<evidence type="ECO:0000256" key="1">
    <source>
        <dbReference type="SAM" id="MobiDB-lite"/>
    </source>
</evidence>
<proteinExistence type="predicted"/>
<dbReference type="PROSITE" id="PS50157">
    <property type="entry name" value="ZINC_FINGER_C2H2_2"/>
    <property type="match status" value="1"/>
</dbReference>
<dbReference type="PROSITE" id="PS00028">
    <property type="entry name" value="ZINC_FINGER_C2H2_1"/>
    <property type="match status" value="1"/>
</dbReference>
<dbReference type="RefSeq" id="WP_174242946.1">
    <property type="nucleotide sequence ID" value="NZ_JAHQXE010000002.1"/>
</dbReference>
<keyword evidence="2" id="KW-0472">Membrane</keyword>
<evidence type="ECO:0000313" key="5">
    <source>
        <dbReference type="Proteomes" id="UP001166304"/>
    </source>
</evidence>
<feature type="transmembrane region" description="Helical" evidence="2">
    <location>
        <begin position="87"/>
        <end position="106"/>
    </location>
</feature>
<evidence type="ECO:0000259" key="3">
    <source>
        <dbReference type="PROSITE" id="PS50157"/>
    </source>
</evidence>
<gene>
    <name evidence="4" type="ORF">KTS37_08710</name>
</gene>